<evidence type="ECO:0000313" key="2">
    <source>
        <dbReference type="EMBL" id="OMH41252.1"/>
    </source>
</evidence>
<dbReference type="SUPFAM" id="SSF53067">
    <property type="entry name" value="Actin-like ATPase domain"/>
    <property type="match status" value="1"/>
</dbReference>
<keyword evidence="2" id="KW-0808">Transferase</keyword>
<evidence type="ECO:0000313" key="3">
    <source>
        <dbReference type="Proteomes" id="UP000187408"/>
    </source>
</evidence>
<name>A0A1R1MN50_9BACT</name>
<dbReference type="InterPro" id="IPR000905">
    <property type="entry name" value="Gcp-like_dom"/>
</dbReference>
<gene>
    <name evidence="2" type="ORF">BLW93_00865</name>
</gene>
<dbReference type="OrthoDB" id="9784166at2"/>
<dbReference type="GO" id="GO:0016740">
    <property type="term" value="F:transferase activity"/>
    <property type="evidence" value="ECO:0007669"/>
    <property type="project" value="UniProtKB-KW"/>
</dbReference>
<dbReference type="EMBL" id="MOEN01000002">
    <property type="protein sequence ID" value="OMH41252.1"/>
    <property type="molecule type" value="Genomic_DNA"/>
</dbReference>
<dbReference type="Gene3D" id="3.30.420.40">
    <property type="match status" value="2"/>
</dbReference>
<dbReference type="AlphaFoldDB" id="A0A1R1MN50"/>
<comment type="caution">
    <text evidence="2">The sequence shown here is derived from an EMBL/GenBank/DDBJ whole genome shotgun (WGS) entry which is preliminary data.</text>
</comment>
<reference evidence="2 3" key="1">
    <citation type="submission" date="2016-10" db="EMBL/GenBank/DDBJ databases">
        <title>Genome sequence of a sulfur-reducing bacterium Desulfurobacterium indicum K6013.</title>
        <authorList>
            <person name="Cao J."/>
            <person name="Shao Z."/>
            <person name="Alain K."/>
            <person name="Jebbar M."/>
        </authorList>
    </citation>
    <scope>NUCLEOTIDE SEQUENCE [LARGE SCALE GENOMIC DNA]</scope>
    <source>
        <strain evidence="2 3">K6013</strain>
    </source>
</reference>
<dbReference type="InterPro" id="IPR043129">
    <property type="entry name" value="ATPase_NBD"/>
</dbReference>
<dbReference type="Proteomes" id="UP000187408">
    <property type="component" value="Unassembled WGS sequence"/>
</dbReference>
<keyword evidence="3" id="KW-1185">Reference proteome</keyword>
<accession>A0A1R1MN50</accession>
<dbReference type="InterPro" id="IPR022496">
    <property type="entry name" value="T6A_TsaB"/>
</dbReference>
<organism evidence="2 3">
    <name type="scientific">Desulfurobacterium indicum</name>
    <dbReference type="NCBI Taxonomy" id="1914305"/>
    <lineage>
        <taxon>Bacteria</taxon>
        <taxon>Pseudomonadati</taxon>
        <taxon>Aquificota</taxon>
        <taxon>Aquificia</taxon>
        <taxon>Desulfurobacteriales</taxon>
        <taxon>Desulfurobacteriaceae</taxon>
        <taxon>Desulfurobacterium</taxon>
    </lineage>
</organism>
<evidence type="ECO:0000259" key="1">
    <source>
        <dbReference type="Pfam" id="PF00814"/>
    </source>
</evidence>
<proteinExistence type="predicted"/>
<sequence>MKILGVDTCLPLGSVALIDDKSVLLSRSWNSPKEHISKVFEALNSILGTGKNRFEPIDLIIFTAGPGSFTGIRICLSLAKAFKEILGNEKIGTVSTLEALSFSFLNEKTPVFVIMEGRKNKYYIYCRNRYEVIVKPKDLTIQQVIEEIENIPGNLIVTGNYTSNSEIGNYIHSSNRLIEKTANTSIALNAALYAAKYGFRNSLEPIYIRQPDAKPSNKNMAD</sequence>
<dbReference type="RefSeq" id="WP_076712224.1">
    <property type="nucleotide sequence ID" value="NZ_MOEN01000002.1"/>
</dbReference>
<dbReference type="STRING" id="1914305.BLW93_00865"/>
<dbReference type="GO" id="GO:0002949">
    <property type="term" value="P:tRNA threonylcarbamoyladenosine modification"/>
    <property type="evidence" value="ECO:0007669"/>
    <property type="project" value="InterPro"/>
</dbReference>
<dbReference type="NCBIfam" id="TIGR03725">
    <property type="entry name" value="T6A_YeaZ"/>
    <property type="match status" value="1"/>
</dbReference>
<dbReference type="Pfam" id="PF00814">
    <property type="entry name" value="TsaD"/>
    <property type="match status" value="1"/>
</dbReference>
<protein>
    <submittedName>
        <fullName evidence="2">tRNA (Adenosine(37)-N6)-threonylcarbamoyltransferase complex dimerization subunit type 1 TsaB</fullName>
    </submittedName>
</protein>
<feature type="domain" description="Gcp-like" evidence="1">
    <location>
        <begin position="33"/>
        <end position="150"/>
    </location>
</feature>